<evidence type="ECO:0000256" key="4">
    <source>
        <dbReference type="ARBA" id="ARBA00022801"/>
    </source>
</evidence>
<feature type="binding site" evidence="10">
    <location>
        <position position="250"/>
    </location>
    <ligand>
        <name>Zn(2+)</name>
        <dbReference type="ChEBI" id="CHEBI:29105"/>
        <note>catalytic</note>
    </ligand>
</feature>
<sequence length="404" mass="45290">MRPLLLALLLIVCVNAGFSDFKDKVKDFFSGVKIGEKAKHALEKLKKVFNVTKLLHVKEKLSKVKTKLATKLLWPKEVQEALKEKLKELVTRKKDKVSPKGDSIDDINQNSGLQDVMFQGDIILTERQADEVIADVEEEMPGNRTKRQAFVDRAYPQTTWQQGVNYFFDSSVGYALRRIFKKGADEWSKNTCIDFRENSTAQDKIRVFMEDGCWSFVGRLGGQQDLSLGEGCDAVSIAAHELGHAIGLFHTQSRYDRDRYITLYSQNVKPDWLDQFAKQTMATNNNYGIPYDFGGIMHYGATSATYNGQPTMVPVDTKYIETLGSPFVSFYELDMVNKHYKCHVGGSSGGSGGAGLRTTPPTSSSNCYDSYRCTALAKIRICTSPSFSESLRKTLCPKLCGFCE</sequence>
<evidence type="ECO:0000256" key="8">
    <source>
        <dbReference type="ARBA" id="ARBA00023157"/>
    </source>
</evidence>
<accession>A0A368GQL9</accession>
<feature type="binding site" evidence="10">
    <location>
        <position position="244"/>
    </location>
    <ligand>
        <name>Zn(2+)</name>
        <dbReference type="ChEBI" id="CHEBI:29105"/>
        <note>catalytic</note>
    </ligand>
</feature>
<name>A0A368GQL9_ANCCA</name>
<keyword evidence="5 10" id="KW-0862">Zinc</keyword>
<comment type="caution">
    <text evidence="14">The sequence shown here is derived from an EMBL/GenBank/DDBJ whole genome shotgun (WGS) entry which is preliminary data.</text>
</comment>
<evidence type="ECO:0000256" key="9">
    <source>
        <dbReference type="PROSITE-ProRule" id="PRU01005"/>
    </source>
</evidence>
<dbReference type="CDD" id="cd04280">
    <property type="entry name" value="ZnMc_astacin_like"/>
    <property type="match status" value="1"/>
</dbReference>
<evidence type="ECO:0000256" key="2">
    <source>
        <dbReference type="ARBA" id="ARBA00022670"/>
    </source>
</evidence>
<dbReference type="EC" id="3.4.24.-" evidence="11"/>
<dbReference type="Gene3D" id="3.40.390.10">
    <property type="entry name" value="Collagenase (Catalytic Domain)"/>
    <property type="match status" value="1"/>
</dbReference>
<comment type="function">
    <text evidence="1">Metalloprotease.</text>
</comment>
<dbReference type="Pfam" id="PF01400">
    <property type="entry name" value="Astacin"/>
    <property type="match status" value="1"/>
</dbReference>
<proteinExistence type="predicted"/>
<dbReference type="Gene3D" id="1.10.10.1940">
    <property type="match status" value="1"/>
</dbReference>
<dbReference type="PANTHER" id="PTHR10127">
    <property type="entry name" value="DISCOIDIN, CUB, EGF, LAMININ , AND ZINC METALLOPROTEASE DOMAIN CONTAINING"/>
    <property type="match status" value="1"/>
</dbReference>
<dbReference type="InterPro" id="IPR003582">
    <property type="entry name" value="ShKT_dom"/>
</dbReference>
<feature type="signal peptide" evidence="11">
    <location>
        <begin position="1"/>
        <end position="16"/>
    </location>
</feature>
<dbReference type="InterPro" id="IPR024079">
    <property type="entry name" value="MetalloPept_cat_dom_sf"/>
</dbReference>
<keyword evidence="2 10" id="KW-0645">Protease</keyword>
<keyword evidence="6 10" id="KW-0482">Metalloprotease</keyword>
<evidence type="ECO:0000256" key="5">
    <source>
        <dbReference type="ARBA" id="ARBA00022833"/>
    </source>
</evidence>
<feature type="active site" evidence="10">
    <location>
        <position position="241"/>
    </location>
</feature>
<comment type="cofactor">
    <cofactor evidence="10 11">
        <name>Zn(2+)</name>
        <dbReference type="ChEBI" id="CHEBI:29105"/>
    </cofactor>
    <text evidence="10 11">Binds 1 zinc ion per subunit.</text>
</comment>
<evidence type="ECO:0000313" key="15">
    <source>
        <dbReference type="Proteomes" id="UP000252519"/>
    </source>
</evidence>
<feature type="binding site" evidence="10">
    <location>
        <position position="240"/>
    </location>
    <ligand>
        <name>Zn(2+)</name>
        <dbReference type="ChEBI" id="CHEBI:29105"/>
        <note>catalytic</note>
    </ligand>
</feature>
<dbReference type="InterPro" id="IPR001506">
    <property type="entry name" value="Peptidase_M12A"/>
</dbReference>
<comment type="caution">
    <text evidence="9">Lacks conserved residue(s) required for the propagation of feature annotation.</text>
</comment>
<dbReference type="InterPro" id="IPR006026">
    <property type="entry name" value="Peptidase_Metallo"/>
</dbReference>
<reference evidence="14 15" key="1">
    <citation type="submission" date="2014-10" db="EMBL/GenBank/DDBJ databases">
        <title>Draft genome of the hookworm Ancylostoma caninum.</title>
        <authorList>
            <person name="Mitreva M."/>
        </authorList>
    </citation>
    <scope>NUCLEOTIDE SEQUENCE [LARGE SCALE GENOMIC DNA]</scope>
    <source>
        <strain evidence="14 15">Baltimore</strain>
    </source>
</reference>
<keyword evidence="3 10" id="KW-0479">Metal-binding</keyword>
<keyword evidence="8" id="KW-1015">Disulfide bond</keyword>
<dbReference type="OrthoDB" id="5786116at2759"/>
<evidence type="ECO:0000256" key="7">
    <source>
        <dbReference type="ARBA" id="ARBA00023145"/>
    </source>
</evidence>
<evidence type="ECO:0000259" key="12">
    <source>
        <dbReference type="PROSITE" id="PS51670"/>
    </source>
</evidence>
<evidence type="ECO:0000313" key="14">
    <source>
        <dbReference type="EMBL" id="RCN46656.1"/>
    </source>
</evidence>
<dbReference type="AlphaFoldDB" id="A0A368GQL9"/>
<organism evidence="14 15">
    <name type="scientific">Ancylostoma caninum</name>
    <name type="common">Dog hookworm</name>
    <dbReference type="NCBI Taxonomy" id="29170"/>
    <lineage>
        <taxon>Eukaryota</taxon>
        <taxon>Metazoa</taxon>
        <taxon>Ecdysozoa</taxon>
        <taxon>Nematoda</taxon>
        <taxon>Chromadorea</taxon>
        <taxon>Rhabditida</taxon>
        <taxon>Rhabditina</taxon>
        <taxon>Rhabditomorpha</taxon>
        <taxon>Strongyloidea</taxon>
        <taxon>Ancylostomatidae</taxon>
        <taxon>Ancylostomatinae</taxon>
        <taxon>Ancylostoma</taxon>
    </lineage>
</organism>
<evidence type="ECO:0000256" key="11">
    <source>
        <dbReference type="RuleBase" id="RU361183"/>
    </source>
</evidence>
<evidence type="ECO:0000259" key="13">
    <source>
        <dbReference type="PROSITE" id="PS51864"/>
    </source>
</evidence>
<dbReference type="GO" id="GO:0008270">
    <property type="term" value="F:zinc ion binding"/>
    <property type="evidence" value="ECO:0007669"/>
    <property type="project" value="UniProtKB-UniRule"/>
</dbReference>
<keyword evidence="4 10" id="KW-0378">Hydrolase</keyword>
<evidence type="ECO:0000256" key="3">
    <source>
        <dbReference type="ARBA" id="ARBA00022723"/>
    </source>
</evidence>
<dbReference type="STRING" id="29170.A0A368GQL9"/>
<dbReference type="InterPro" id="IPR034035">
    <property type="entry name" value="Astacin-like_dom"/>
</dbReference>
<dbReference type="PANTHER" id="PTHR10127:SF831">
    <property type="entry name" value="ZINC METALLOPROTEINASE NAS-37"/>
    <property type="match status" value="1"/>
</dbReference>
<keyword evidence="15" id="KW-1185">Reference proteome</keyword>
<evidence type="ECO:0000256" key="1">
    <source>
        <dbReference type="ARBA" id="ARBA00002657"/>
    </source>
</evidence>
<dbReference type="Pfam" id="PF01549">
    <property type="entry name" value="ShK"/>
    <property type="match status" value="1"/>
</dbReference>
<dbReference type="GO" id="GO:0006508">
    <property type="term" value="P:proteolysis"/>
    <property type="evidence" value="ECO:0007669"/>
    <property type="project" value="UniProtKB-KW"/>
</dbReference>
<dbReference type="SMART" id="SM00235">
    <property type="entry name" value="ZnMc"/>
    <property type="match status" value="1"/>
</dbReference>
<dbReference type="SUPFAM" id="SSF55486">
    <property type="entry name" value="Metalloproteases ('zincins'), catalytic domain"/>
    <property type="match status" value="1"/>
</dbReference>
<dbReference type="GO" id="GO:0004222">
    <property type="term" value="F:metalloendopeptidase activity"/>
    <property type="evidence" value="ECO:0007669"/>
    <property type="project" value="UniProtKB-UniRule"/>
</dbReference>
<feature type="domain" description="ShKT" evidence="12">
    <location>
        <begin position="367"/>
        <end position="403"/>
    </location>
</feature>
<dbReference type="PRINTS" id="PR00480">
    <property type="entry name" value="ASTACIN"/>
</dbReference>
<keyword evidence="7" id="KW-0865">Zymogen</keyword>
<dbReference type="EMBL" id="JOJR01000075">
    <property type="protein sequence ID" value="RCN46656.1"/>
    <property type="molecule type" value="Genomic_DNA"/>
</dbReference>
<keyword evidence="11" id="KW-0732">Signal</keyword>
<protein>
    <recommendedName>
        <fullName evidence="11">Metalloendopeptidase</fullName>
        <ecNumber evidence="11">3.4.24.-</ecNumber>
    </recommendedName>
</protein>
<evidence type="ECO:0000256" key="6">
    <source>
        <dbReference type="ARBA" id="ARBA00023049"/>
    </source>
</evidence>
<dbReference type="PROSITE" id="PS51670">
    <property type="entry name" value="SHKT"/>
    <property type="match status" value="1"/>
</dbReference>
<feature type="domain" description="Peptidase M12A" evidence="13">
    <location>
        <begin position="148"/>
        <end position="343"/>
    </location>
</feature>
<evidence type="ECO:0000256" key="10">
    <source>
        <dbReference type="PROSITE-ProRule" id="PRU01211"/>
    </source>
</evidence>
<feature type="chain" id="PRO_5016483834" description="Metalloendopeptidase" evidence="11">
    <location>
        <begin position="17"/>
        <end position="404"/>
    </location>
</feature>
<dbReference type="SMART" id="SM00254">
    <property type="entry name" value="ShKT"/>
    <property type="match status" value="1"/>
</dbReference>
<dbReference type="PROSITE" id="PS51864">
    <property type="entry name" value="ASTACIN"/>
    <property type="match status" value="1"/>
</dbReference>
<gene>
    <name evidence="14" type="ORF">ANCCAN_07284</name>
</gene>
<dbReference type="Proteomes" id="UP000252519">
    <property type="component" value="Unassembled WGS sequence"/>
</dbReference>